<gene>
    <name evidence="3" type="ORF">B842_03920</name>
</gene>
<proteinExistence type="predicted"/>
<keyword evidence="1" id="KW-0812">Transmembrane</keyword>
<dbReference type="RefSeq" id="WP_040085322.1">
    <property type="nucleotide sequence ID" value="NZ_BCSU01000022.1"/>
</dbReference>
<protein>
    <recommendedName>
        <fullName evidence="2">Putative zinc-finger domain-containing protein</fullName>
    </recommendedName>
</protein>
<dbReference type="OrthoDB" id="5197868at2"/>
<feature type="transmembrane region" description="Helical" evidence="1">
    <location>
        <begin position="138"/>
        <end position="158"/>
    </location>
</feature>
<evidence type="ECO:0000313" key="4">
    <source>
        <dbReference type="Proteomes" id="UP000031524"/>
    </source>
</evidence>
<dbReference type="HOGENOM" id="CLU_081592_2_0_11"/>
<keyword evidence="4" id="KW-1185">Reference proteome</keyword>
<feature type="transmembrane region" description="Helical" evidence="1">
    <location>
        <begin position="87"/>
        <end position="107"/>
    </location>
</feature>
<accession>A0A0B5D662</accession>
<keyword evidence="1" id="KW-0472">Membrane</keyword>
<reference evidence="3 4" key="1">
    <citation type="submission" date="2013-04" db="EMBL/GenBank/DDBJ databases">
        <title>Complete genome sequence of Corynebacterium humireducens DSM 45392(T), isolated from a wastewater-fed microbial fuel cell.</title>
        <authorList>
            <person name="Ruckert C."/>
            <person name="Albersmeier A."/>
            <person name="Kalinowski J."/>
        </authorList>
    </citation>
    <scope>NUCLEOTIDE SEQUENCE [LARGE SCALE GENOMIC DNA]</scope>
    <source>
        <strain evidence="4">MFC-5</strain>
    </source>
</reference>
<feature type="transmembrane region" description="Helical" evidence="1">
    <location>
        <begin position="165"/>
        <end position="182"/>
    </location>
</feature>
<dbReference type="AlphaFoldDB" id="A0A0B5D662"/>
<dbReference type="STRING" id="1223515.B842_03920"/>
<keyword evidence="1" id="KW-1133">Transmembrane helix</keyword>
<sequence>MIDHDQVQAALSARIDGEPSPLDDDVIDAHLAGCARCRQFHDEALALSRRLRFIDPADGGMAPPADLSEVILAGIEPEWRRTANARMVGLAVARFLLVIAGILWVVWGVQLLGQAGGLNPVGAEGVVSPDADPQTATLLVNAAAMRFSLALGLFTVAWKPRLVSSLLVFVGALWTFMFGFLVRDVVLDTVADGQVMGLLLLFLTLIAMAWTWLSHHGYVVLRAGWRELGANPV</sequence>
<evidence type="ECO:0000313" key="3">
    <source>
        <dbReference type="EMBL" id="AJE32637.1"/>
    </source>
</evidence>
<dbReference type="Proteomes" id="UP000031524">
    <property type="component" value="Chromosome"/>
</dbReference>
<feature type="transmembrane region" description="Helical" evidence="1">
    <location>
        <begin position="194"/>
        <end position="213"/>
    </location>
</feature>
<dbReference type="Pfam" id="PF13490">
    <property type="entry name" value="zf-HC2"/>
    <property type="match status" value="1"/>
</dbReference>
<organism evidence="3 4">
    <name type="scientific">Corynebacterium humireducens NBRC 106098 = DSM 45392</name>
    <dbReference type="NCBI Taxonomy" id="1223515"/>
    <lineage>
        <taxon>Bacteria</taxon>
        <taxon>Bacillati</taxon>
        <taxon>Actinomycetota</taxon>
        <taxon>Actinomycetes</taxon>
        <taxon>Mycobacteriales</taxon>
        <taxon>Corynebacteriaceae</taxon>
        <taxon>Corynebacterium</taxon>
    </lineage>
</organism>
<dbReference type="InterPro" id="IPR027383">
    <property type="entry name" value="Znf_put"/>
</dbReference>
<dbReference type="EMBL" id="CP005286">
    <property type="protein sequence ID" value="AJE32637.1"/>
    <property type="molecule type" value="Genomic_DNA"/>
</dbReference>
<dbReference type="KEGG" id="chm:B842_03920"/>
<name>A0A0B5D662_9CORY</name>
<evidence type="ECO:0000256" key="1">
    <source>
        <dbReference type="SAM" id="Phobius"/>
    </source>
</evidence>
<evidence type="ECO:0000259" key="2">
    <source>
        <dbReference type="Pfam" id="PF13490"/>
    </source>
</evidence>
<feature type="domain" description="Putative zinc-finger" evidence="2">
    <location>
        <begin position="6"/>
        <end position="38"/>
    </location>
</feature>